<feature type="compositionally biased region" description="Low complexity" evidence="1">
    <location>
        <begin position="450"/>
        <end position="460"/>
    </location>
</feature>
<feature type="compositionally biased region" description="Low complexity" evidence="1">
    <location>
        <begin position="858"/>
        <end position="874"/>
    </location>
</feature>
<feature type="compositionally biased region" description="Low complexity" evidence="1">
    <location>
        <begin position="995"/>
        <end position="1004"/>
    </location>
</feature>
<feature type="compositionally biased region" description="Polar residues" evidence="1">
    <location>
        <begin position="117"/>
        <end position="127"/>
    </location>
</feature>
<feature type="region of interest" description="Disordered" evidence="1">
    <location>
        <begin position="671"/>
        <end position="746"/>
    </location>
</feature>
<feature type="compositionally biased region" description="Polar residues" evidence="1">
    <location>
        <begin position="393"/>
        <end position="405"/>
    </location>
</feature>
<feature type="compositionally biased region" description="Acidic residues" evidence="1">
    <location>
        <begin position="364"/>
        <end position="385"/>
    </location>
</feature>
<feature type="region of interest" description="Disordered" evidence="1">
    <location>
        <begin position="965"/>
        <end position="1024"/>
    </location>
</feature>
<evidence type="ECO:0000256" key="1">
    <source>
        <dbReference type="SAM" id="MobiDB-lite"/>
    </source>
</evidence>
<protein>
    <submittedName>
        <fullName evidence="2">Uncharacterized protein</fullName>
    </submittedName>
</protein>
<evidence type="ECO:0000313" key="2">
    <source>
        <dbReference type="EMBL" id="KAF2086004.1"/>
    </source>
</evidence>
<feature type="region of interest" description="Disordered" evidence="1">
    <location>
        <begin position="1304"/>
        <end position="1359"/>
    </location>
</feature>
<organism evidence="2 3">
    <name type="scientific">Saccharata proteae CBS 121410</name>
    <dbReference type="NCBI Taxonomy" id="1314787"/>
    <lineage>
        <taxon>Eukaryota</taxon>
        <taxon>Fungi</taxon>
        <taxon>Dikarya</taxon>
        <taxon>Ascomycota</taxon>
        <taxon>Pezizomycotina</taxon>
        <taxon>Dothideomycetes</taxon>
        <taxon>Dothideomycetes incertae sedis</taxon>
        <taxon>Botryosphaeriales</taxon>
        <taxon>Saccharataceae</taxon>
        <taxon>Saccharata</taxon>
    </lineage>
</organism>
<feature type="region of interest" description="Disordered" evidence="1">
    <location>
        <begin position="323"/>
        <end position="556"/>
    </location>
</feature>
<feature type="compositionally biased region" description="Polar residues" evidence="1">
    <location>
        <begin position="81"/>
        <end position="103"/>
    </location>
</feature>
<feature type="compositionally biased region" description="Low complexity" evidence="1">
    <location>
        <begin position="202"/>
        <end position="227"/>
    </location>
</feature>
<dbReference type="EMBL" id="ML978727">
    <property type="protein sequence ID" value="KAF2086004.1"/>
    <property type="molecule type" value="Genomic_DNA"/>
</dbReference>
<feature type="compositionally biased region" description="Basic and acidic residues" evidence="1">
    <location>
        <begin position="499"/>
        <end position="509"/>
    </location>
</feature>
<feature type="region of interest" description="Disordered" evidence="1">
    <location>
        <begin position="1"/>
        <end position="283"/>
    </location>
</feature>
<feature type="compositionally biased region" description="Low complexity" evidence="1">
    <location>
        <begin position="163"/>
        <end position="193"/>
    </location>
</feature>
<feature type="compositionally biased region" description="Low complexity" evidence="1">
    <location>
        <begin position="519"/>
        <end position="528"/>
    </location>
</feature>
<feature type="compositionally biased region" description="Basic residues" evidence="1">
    <location>
        <begin position="428"/>
        <end position="448"/>
    </location>
</feature>
<sequence length="1359" mass="141641">MHRAAIARNRELKQHHEDPESDVEYDEEEDEVDLIKTPQRGPNDTVASAFAADITPGTTASTATPINRPPLPPRTIITTRSGARSASNPSTPAGTENPTTAKNTPVPHRPLPPPRSIITTRSGARSNSTATTPTTTAPSTPFMNLSAPPPRSIITTRSGARGTSAITTPTATAPTTTTTRSRAAAANTPDAPAYNLADSPRRTSSTNTRRRTMSTAAATIPKTPAIKDPVSAPAPRSTTHRAKSTASNAPSPALPPTSTMTTRSRAASIASTSTAPPHSPKTRAQRMSLLVTLKVDGKKLRNLLIGAQGRGGMFASSMPDGMKGMKRRSGVGNEVPVKTPAKTKKRASTGVVRTRAATAATAEGLEDSEEDADVDPDEDMGEEIADQGIEPTSGVTLTGTASTTEGPELAYNAAATTTEDEDAGPKSKPAKTKTPAKTKKGAATRKSLRVAATAETTESSEAADEEAVAAQDESTPEGNLTGTATATSTETPGIVGQEEAARTEYEDAAPKLTGSPFNTDSTLSSIDTISDEWAPTTEDAGNTPAPSDDISDTDASLMRLDLRDHAAPVWPVESTQGASVTDTDATMLGLDPISNDTVAATADAGTAPGEDYTGADTTMSVADRIGDDAAATTQQTDAAPEENLADTVATESGLDLINTDDTLATTQLMDAAPDDNLDDTDATMSGLDPTSEAKRAQQHEAIPGLTLTGTAATTSRPDFPNEAAKTQQAEHTPGEKVTDEDTTMSDLDPASEAATALHAGATPEKDSIYADVVMSGVDTTSDAAPTEEVGSVPGFTIAGTGSTTSGPVLISETATPQQELVPGLTLTSNAAILSRLEVIGKAATTQQTEPIPGLTLAGTAATASSPDPSSGAATNQEVEPPKTPPPEGFSRFRTWREKGSIEDGSPGTPECPPWSPITDHGAESPAPSKTAVDEPAVSSPTVPEESLTNVVIPSTDVAMAEAPGELAEEAQDDMAEPPALPSTAAIPLPPPIAATPPSTSTQSPPRNPFAHLFSPTPLKTGSTPLHTMSQLAVKLTHLRSHLHPLSLTTHADPGRTHVIAWLNSIPANAPQPLSPTAYDNLLLAAGNGDVKNATAGTFCRVLEDQGYKFHRRYLVFVLQYPQIWWRIPAVGSKEEAGAVDVEIAVKQELGDQQRGVSVLKMEDGRKRLERAVEWLKEIPMTRNTTYPLQEKKMLGDEEVEVEKLCGYLEGRGLAFYRREFADVLLRESSEGGGDEHGGDRAAHEELGNTLEAMDLDDRGNDGPAATQAATGPDQGMNDTLVPSSSAARGISAVQPEDFMALPSFKKRSDVLEPQAPPNFSKKARKATGKGKGGKGGSEGKGGKGRGEGKNGPEVNTARL</sequence>
<feature type="compositionally biased region" description="Polar residues" evidence="1">
    <location>
        <begin position="1276"/>
        <end position="1286"/>
    </location>
</feature>
<feature type="compositionally biased region" description="Basic and acidic residues" evidence="1">
    <location>
        <begin position="8"/>
        <end position="18"/>
    </location>
</feature>
<feature type="compositionally biased region" description="Basic residues" evidence="1">
    <location>
        <begin position="1321"/>
        <end position="1332"/>
    </location>
</feature>
<proteinExistence type="predicted"/>
<comment type="caution">
    <text evidence="2">The sequence shown here is derived from an EMBL/GenBank/DDBJ whole genome shotgun (WGS) entry which is preliminary data.</text>
</comment>
<dbReference type="Proteomes" id="UP000799776">
    <property type="component" value="Unassembled WGS sequence"/>
</dbReference>
<reference evidence="2" key="1">
    <citation type="journal article" date="2020" name="Stud. Mycol.">
        <title>101 Dothideomycetes genomes: a test case for predicting lifestyles and emergence of pathogens.</title>
        <authorList>
            <person name="Haridas S."/>
            <person name="Albert R."/>
            <person name="Binder M."/>
            <person name="Bloem J."/>
            <person name="Labutti K."/>
            <person name="Salamov A."/>
            <person name="Andreopoulos B."/>
            <person name="Baker S."/>
            <person name="Barry K."/>
            <person name="Bills G."/>
            <person name="Bluhm B."/>
            <person name="Cannon C."/>
            <person name="Castanera R."/>
            <person name="Culley D."/>
            <person name="Daum C."/>
            <person name="Ezra D."/>
            <person name="Gonzalez J."/>
            <person name="Henrissat B."/>
            <person name="Kuo A."/>
            <person name="Liang C."/>
            <person name="Lipzen A."/>
            <person name="Lutzoni F."/>
            <person name="Magnuson J."/>
            <person name="Mondo S."/>
            <person name="Nolan M."/>
            <person name="Ohm R."/>
            <person name="Pangilinan J."/>
            <person name="Park H.-J."/>
            <person name="Ramirez L."/>
            <person name="Alfaro M."/>
            <person name="Sun H."/>
            <person name="Tritt A."/>
            <person name="Yoshinaga Y."/>
            <person name="Zwiers L.-H."/>
            <person name="Turgeon B."/>
            <person name="Goodwin S."/>
            <person name="Spatafora J."/>
            <person name="Crous P."/>
            <person name="Grigoriev I."/>
        </authorList>
    </citation>
    <scope>NUCLEOTIDE SEQUENCE</scope>
    <source>
        <strain evidence="2">CBS 121410</strain>
    </source>
</reference>
<feature type="region of interest" description="Disordered" evidence="1">
    <location>
        <begin position="1253"/>
        <end position="1287"/>
    </location>
</feature>
<feature type="compositionally biased region" description="Low complexity" evidence="1">
    <location>
        <begin position="128"/>
        <end position="141"/>
    </location>
</feature>
<feature type="compositionally biased region" description="Acidic residues" evidence="1">
    <location>
        <begin position="966"/>
        <end position="975"/>
    </location>
</feature>
<gene>
    <name evidence="2" type="ORF">K490DRAFT_67290</name>
</gene>
<feature type="compositionally biased region" description="Low complexity" evidence="1">
    <location>
        <begin position="704"/>
        <end position="714"/>
    </location>
</feature>
<accession>A0A9P4HQG7</accession>
<feature type="compositionally biased region" description="Low complexity" evidence="1">
    <location>
        <begin position="353"/>
        <end position="362"/>
    </location>
</feature>
<feature type="compositionally biased region" description="Acidic residues" evidence="1">
    <location>
        <begin position="672"/>
        <end position="681"/>
    </location>
</feature>
<keyword evidence="3" id="KW-1185">Reference proteome</keyword>
<name>A0A9P4HQG7_9PEZI</name>
<feature type="compositionally biased region" description="Acidic residues" evidence="1">
    <location>
        <begin position="19"/>
        <end position="32"/>
    </location>
</feature>
<feature type="compositionally biased region" description="Low complexity" evidence="1">
    <location>
        <begin position="481"/>
        <end position="491"/>
    </location>
</feature>
<feature type="compositionally biased region" description="Low complexity" evidence="1">
    <location>
        <begin position="256"/>
        <end position="276"/>
    </location>
</feature>
<feature type="compositionally biased region" description="Basic and acidic residues" evidence="1">
    <location>
        <begin position="1340"/>
        <end position="1350"/>
    </location>
</feature>
<feature type="region of interest" description="Disordered" evidence="1">
    <location>
        <begin position="858"/>
        <end position="946"/>
    </location>
</feature>
<evidence type="ECO:0000313" key="3">
    <source>
        <dbReference type="Proteomes" id="UP000799776"/>
    </source>
</evidence>